<comment type="caution">
    <text evidence="1">The sequence shown here is derived from an EMBL/GenBank/DDBJ whole genome shotgun (WGS) entry which is preliminary data.</text>
</comment>
<dbReference type="Gene3D" id="3.30.1240.10">
    <property type="match status" value="1"/>
</dbReference>
<dbReference type="InterPro" id="IPR036412">
    <property type="entry name" value="HAD-like_sf"/>
</dbReference>
<keyword evidence="2" id="KW-1185">Reference proteome</keyword>
<name>A0A8J3QM30_9ACTN</name>
<dbReference type="RefSeq" id="WP_203916788.1">
    <property type="nucleotide sequence ID" value="NZ_BONZ01000013.1"/>
</dbReference>
<evidence type="ECO:0000313" key="2">
    <source>
        <dbReference type="Proteomes" id="UP000642748"/>
    </source>
</evidence>
<dbReference type="Pfam" id="PF08282">
    <property type="entry name" value="Hydrolase_3"/>
    <property type="match status" value="1"/>
</dbReference>
<dbReference type="SUPFAM" id="SSF56784">
    <property type="entry name" value="HAD-like"/>
    <property type="match status" value="1"/>
</dbReference>
<evidence type="ECO:0000313" key="1">
    <source>
        <dbReference type="EMBL" id="GIH13096.1"/>
    </source>
</evidence>
<protein>
    <submittedName>
        <fullName evidence="1">Hydrolase</fullName>
    </submittedName>
</protein>
<dbReference type="PANTHER" id="PTHR10000:SF8">
    <property type="entry name" value="HAD SUPERFAMILY HYDROLASE-LIKE, TYPE 3"/>
    <property type="match status" value="1"/>
</dbReference>
<reference evidence="1" key="1">
    <citation type="submission" date="2021-01" db="EMBL/GenBank/DDBJ databases">
        <title>Whole genome shotgun sequence of Rugosimonospora africana NBRC 104875.</title>
        <authorList>
            <person name="Komaki H."/>
            <person name="Tamura T."/>
        </authorList>
    </citation>
    <scope>NUCLEOTIDE SEQUENCE</scope>
    <source>
        <strain evidence="1">NBRC 104875</strain>
    </source>
</reference>
<proteinExistence type="predicted"/>
<keyword evidence="1" id="KW-0378">Hydrolase</keyword>
<organism evidence="1 2">
    <name type="scientific">Rugosimonospora africana</name>
    <dbReference type="NCBI Taxonomy" id="556532"/>
    <lineage>
        <taxon>Bacteria</taxon>
        <taxon>Bacillati</taxon>
        <taxon>Actinomycetota</taxon>
        <taxon>Actinomycetes</taxon>
        <taxon>Micromonosporales</taxon>
        <taxon>Micromonosporaceae</taxon>
        <taxon>Rugosimonospora</taxon>
    </lineage>
</organism>
<dbReference type="Proteomes" id="UP000642748">
    <property type="component" value="Unassembled WGS sequence"/>
</dbReference>
<dbReference type="GO" id="GO:0005829">
    <property type="term" value="C:cytosol"/>
    <property type="evidence" value="ECO:0007669"/>
    <property type="project" value="TreeGrafter"/>
</dbReference>
<dbReference type="GO" id="GO:0000287">
    <property type="term" value="F:magnesium ion binding"/>
    <property type="evidence" value="ECO:0007669"/>
    <property type="project" value="TreeGrafter"/>
</dbReference>
<dbReference type="EMBL" id="BONZ01000013">
    <property type="protein sequence ID" value="GIH13096.1"/>
    <property type="molecule type" value="Genomic_DNA"/>
</dbReference>
<gene>
    <name evidence="1" type="ORF">Raf01_12680</name>
</gene>
<dbReference type="Gene3D" id="3.40.50.1000">
    <property type="entry name" value="HAD superfamily/HAD-like"/>
    <property type="match status" value="1"/>
</dbReference>
<dbReference type="GO" id="GO:0016791">
    <property type="term" value="F:phosphatase activity"/>
    <property type="evidence" value="ECO:0007669"/>
    <property type="project" value="TreeGrafter"/>
</dbReference>
<accession>A0A8J3QM30</accession>
<sequence length="275" mass="28971">MTVRPGLPKLIATDLDGTLVRSDETVSAYSHEVLGRVRAAGIPIVGITGRGPRLIDLCRRDIPEASFLVLAQGGRVVDLTDPDEPLVLLSKTVPGQQVLGLIEALEAVVGPLSIMVEALDAPNAPLWGEPHVIWKWPEAVVTRSRKDALAGPVLKTFAHSTTRQTDELLAVARRLVPPDGLSVTQAGLGYIEICPPGVTKASGLAVVAASLGVDPRDVLVFGDMPNDLPMFGWAGWSRVAVANAHPEILAIADEVTGANDEDGVAAYLDRLLSAG</sequence>
<dbReference type="InterPro" id="IPR023214">
    <property type="entry name" value="HAD_sf"/>
</dbReference>
<dbReference type="AlphaFoldDB" id="A0A8J3QM30"/>
<dbReference type="PANTHER" id="PTHR10000">
    <property type="entry name" value="PHOSPHOSERINE PHOSPHATASE"/>
    <property type="match status" value="1"/>
</dbReference>